<feature type="compositionally biased region" description="Low complexity" evidence="5">
    <location>
        <begin position="479"/>
        <end position="509"/>
    </location>
</feature>
<dbReference type="SMART" id="SM00320">
    <property type="entry name" value="WD40"/>
    <property type="match status" value="5"/>
</dbReference>
<dbReference type="InterPro" id="IPR001680">
    <property type="entry name" value="WD40_rpt"/>
</dbReference>
<proteinExistence type="inferred from homology"/>
<sequence length="608" mass="68794">MLHRAPETSATRSGVPEDSGTHNWDFTQCFGDRSDLDSITEGDVISSVEFDKTGEFLATGDRGGRIVLFKREEQSKSDSDENENENEIENEIENENENENDHENGNANGNLSKNRNRNINKNKNINGNGNINYNGNGNGNGNFNGNKNFKNGSDSGFLKQAPEYRFYTEFQSHDREFDYLKSLEIEEKINQIRWCRPTNNAHYLLSTNDKTIKLWKSFEKSIKIVSDNNGTDRLGPRSFGAVPISELRLPRMTLHDTIVATAPKRTFANAHAYHINSISVNSDGETFLSSDDLRVNLWHLNEQDKSFNIVDIRPSSMEELTEVITAVECHPFQCNEFVYSTCKGNVRLADMRERALCDTFAKNFTDPTETGGESFFTEITSSISDVKYTPNGKYLVARDFMAVKIWDVAMEREPVEVIPVHDNIKQWLCTSYETDSIFDKFGLEISGDSRSVMTGSYSSNFFIYPHVIGRSHANANFNSNSNSNSNANSNSNSNSNSNVNTNANSNSNSIPTDTELMDIDSEDDDDFIELDDGPMRRSHRSQADVDVVALTADKNVFRKRQTDEKAKLNRRNKKVDFRKNILHMSWHPFENTVAIAATNNLFMFNALP</sequence>
<evidence type="ECO:0000256" key="4">
    <source>
        <dbReference type="RuleBase" id="RU331113"/>
    </source>
</evidence>
<feature type="compositionally biased region" description="Low complexity" evidence="5">
    <location>
        <begin position="121"/>
        <end position="133"/>
    </location>
</feature>
<feature type="region of interest" description="Disordered" evidence="5">
    <location>
        <begin position="479"/>
        <end position="518"/>
    </location>
</feature>
<evidence type="ECO:0000256" key="2">
    <source>
        <dbReference type="ARBA" id="ARBA00022574"/>
    </source>
</evidence>
<gene>
    <name evidence="6" type="ORF">DASB73_010440</name>
</gene>
<reference evidence="6 7" key="1">
    <citation type="journal article" date="2023" name="Elife">
        <title>Identification of key yeast species and microbe-microbe interactions impacting larval growth of Drosophila in the wild.</title>
        <authorList>
            <person name="Mure A."/>
            <person name="Sugiura Y."/>
            <person name="Maeda R."/>
            <person name="Honda K."/>
            <person name="Sakurai N."/>
            <person name="Takahashi Y."/>
            <person name="Watada M."/>
            <person name="Katoh T."/>
            <person name="Gotoh A."/>
            <person name="Gotoh Y."/>
            <person name="Taniguchi I."/>
            <person name="Nakamura K."/>
            <person name="Hayashi T."/>
            <person name="Katayama T."/>
            <person name="Uemura T."/>
            <person name="Hattori Y."/>
        </authorList>
    </citation>
    <scope>NUCLEOTIDE SEQUENCE [LARGE SCALE GENOMIC DNA]</scope>
    <source>
        <strain evidence="6 7">SB-73</strain>
    </source>
</reference>
<accession>A0AAV5RES8</accession>
<dbReference type="AlphaFoldDB" id="A0AAV5RES8"/>
<comment type="similarity">
    <text evidence="1 4">Belongs to the phosphatase 2A regulatory subunit B family.</text>
</comment>
<dbReference type="InterPro" id="IPR015943">
    <property type="entry name" value="WD40/YVTN_repeat-like_dom_sf"/>
</dbReference>
<feature type="region of interest" description="Disordered" evidence="5">
    <location>
        <begin position="1"/>
        <end position="23"/>
    </location>
</feature>
<dbReference type="EMBL" id="BTGC01000003">
    <property type="protein sequence ID" value="GMM50086.1"/>
    <property type="molecule type" value="Genomic_DNA"/>
</dbReference>
<dbReference type="Pfam" id="PF00400">
    <property type="entry name" value="WD40"/>
    <property type="match status" value="1"/>
</dbReference>
<dbReference type="PANTHER" id="PTHR11871">
    <property type="entry name" value="PROTEIN PHOSPHATASE PP2A REGULATORY SUBUNIT B"/>
    <property type="match status" value="1"/>
</dbReference>
<dbReference type="InterPro" id="IPR036322">
    <property type="entry name" value="WD40_repeat_dom_sf"/>
</dbReference>
<dbReference type="SUPFAM" id="SSF50978">
    <property type="entry name" value="WD40 repeat-like"/>
    <property type="match status" value="1"/>
</dbReference>
<dbReference type="Gene3D" id="2.130.10.10">
    <property type="entry name" value="YVTN repeat-like/Quinoprotein amine dehydrogenase"/>
    <property type="match status" value="2"/>
</dbReference>
<dbReference type="PROSITE" id="PS01025">
    <property type="entry name" value="PR55_2"/>
    <property type="match status" value="1"/>
</dbReference>
<feature type="region of interest" description="Disordered" evidence="5">
    <location>
        <begin position="93"/>
        <end position="133"/>
    </location>
</feature>
<evidence type="ECO:0000313" key="7">
    <source>
        <dbReference type="Proteomes" id="UP001362899"/>
    </source>
</evidence>
<dbReference type="PROSITE" id="PS01024">
    <property type="entry name" value="PR55_1"/>
    <property type="match status" value="1"/>
</dbReference>
<dbReference type="GO" id="GO:0019888">
    <property type="term" value="F:protein phosphatase regulator activity"/>
    <property type="evidence" value="ECO:0007669"/>
    <property type="project" value="InterPro"/>
</dbReference>
<keyword evidence="3 4" id="KW-0677">Repeat</keyword>
<dbReference type="InterPro" id="IPR018067">
    <property type="entry name" value="PP2A_PR55_CS"/>
</dbReference>
<name>A0AAV5RES8_STABA</name>
<comment type="caution">
    <text evidence="6">The sequence shown here is derived from an EMBL/GenBank/DDBJ whole genome shotgun (WGS) entry which is preliminary data.</text>
</comment>
<keyword evidence="2 4" id="KW-0853">WD repeat</keyword>
<dbReference type="GO" id="GO:0000159">
    <property type="term" value="C:protein phosphatase type 2A complex"/>
    <property type="evidence" value="ECO:0007669"/>
    <property type="project" value="UniProtKB-UniRule"/>
</dbReference>
<evidence type="ECO:0000313" key="6">
    <source>
        <dbReference type="EMBL" id="GMM50086.1"/>
    </source>
</evidence>
<evidence type="ECO:0000256" key="3">
    <source>
        <dbReference type="ARBA" id="ARBA00022737"/>
    </source>
</evidence>
<organism evidence="6 7">
    <name type="scientific">Starmerella bacillaris</name>
    <name type="common">Yeast</name>
    <name type="synonym">Candida zemplinina</name>
    <dbReference type="NCBI Taxonomy" id="1247836"/>
    <lineage>
        <taxon>Eukaryota</taxon>
        <taxon>Fungi</taxon>
        <taxon>Dikarya</taxon>
        <taxon>Ascomycota</taxon>
        <taxon>Saccharomycotina</taxon>
        <taxon>Dipodascomycetes</taxon>
        <taxon>Dipodascales</taxon>
        <taxon>Trichomonascaceae</taxon>
        <taxon>Starmerella</taxon>
    </lineage>
</organism>
<dbReference type="PRINTS" id="PR00600">
    <property type="entry name" value="PP2APR55"/>
</dbReference>
<evidence type="ECO:0000256" key="5">
    <source>
        <dbReference type="SAM" id="MobiDB-lite"/>
    </source>
</evidence>
<dbReference type="InterPro" id="IPR000009">
    <property type="entry name" value="PP2A_PR55"/>
</dbReference>
<evidence type="ECO:0000256" key="1">
    <source>
        <dbReference type="ARBA" id="ARBA00008259"/>
    </source>
</evidence>
<protein>
    <recommendedName>
        <fullName evidence="4">Protein phosphatase PP2A regulatory subunit B</fullName>
    </recommendedName>
</protein>
<dbReference type="Proteomes" id="UP001362899">
    <property type="component" value="Unassembled WGS sequence"/>
</dbReference>
<dbReference type="PIRSF" id="PIRSF037309">
    <property type="entry name" value="PP2A_PR55"/>
    <property type="match status" value="1"/>
</dbReference>
<keyword evidence="7" id="KW-1185">Reference proteome</keyword>